<dbReference type="SMART" id="SM00028">
    <property type="entry name" value="TPR"/>
    <property type="match status" value="4"/>
</dbReference>
<dbReference type="SUPFAM" id="SSF52540">
    <property type="entry name" value="P-loop containing nucleoside triphosphate hydrolases"/>
    <property type="match status" value="1"/>
</dbReference>
<dbReference type="PANTHER" id="PTHR12788:SF10">
    <property type="entry name" value="PROTEIN-TYROSINE SULFOTRANSFERASE"/>
    <property type="match status" value="1"/>
</dbReference>
<evidence type="ECO:0000313" key="3">
    <source>
        <dbReference type="Proteomes" id="UP000175691"/>
    </source>
</evidence>
<dbReference type="InterPro" id="IPR027417">
    <property type="entry name" value="P-loop_NTPase"/>
</dbReference>
<evidence type="ECO:0008006" key="4">
    <source>
        <dbReference type="Google" id="ProtNLM"/>
    </source>
</evidence>
<dbReference type="GO" id="GO:0008476">
    <property type="term" value="F:protein-tyrosine sulfotransferase activity"/>
    <property type="evidence" value="ECO:0007669"/>
    <property type="project" value="InterPro"/>
</dbReference>
<dbReference type="InterPro" id="IPR019734">
    <property type="entry name" value="TPR_rpt"/>
</dbReference>
<dbReference type="Gene3D" id="3.40.50.300">
    <property type="entry name" value="P-loop containing nucleotide triphosphate hydrolases"/>
    <property type="match status" value="1"/>
</dbReference>
<dbReference type="STRING" id="1656094.BFC18_20435"/>
<dbReference type="InterPro" id="IPR026634">
    <property type="entry name" value="TPST-like"/>
</dbReference>
<gene>
    <name evidence="2" type="ORF">BFC18_20435</name>
</gene>
<organism evidence="2 3">
    <name type="scientific">Alteromonas confluentis</name>
    <dbReference type="NCBI Taxonomy" id="1656094"/>
    <lineage>
        <taxon>Bacteria</taxon>
        <taxon>Pseudomonadati</taxon>
        <taxon>Pseudomonadota</taxon>
        <taxon>Gammaproteobacteria</taxon>
        <taxon>Alteromonadales</taxon>
        <taxon>Alteromonadaceae</taxon>
        <taxon>Alteromonas/Salinimonas group</taxon>
        <taxon>Alteromonas</taxon>
    </lineage>
</organism>
<dbReference type="Gene3D" id="1.25.40.10">
    <property type="entry name" value="Tetratricopeptide repeat domain"/>
    <property type="match status" value="1"/>
</dbReference>
<keyword evidence="3" id="KW-1185">Reference proteome</keyword>
<proteinExistence type="predicted"/>
<dbReference type="OrthoDB" id="9815894at2"/>
<dbReference type="InterPro" id="IPR011990">
    <property type="entry name" value="TPR-like_helical_dom_sf"/>
</dbReference>
<keyword evidence="1" id="KW-0808">Transferase</keyword>
<dbReference type="Proteomes" id="UP000175691">
    <property type="component" value="Unassembled WGS sequence"/>
</dbReference>
<sequence length="594" mass="67076">MSHASKQQLLDQANHYIVAQQWDEAVKVLYVGVKQFPEFYEAWLLFSRGLYEVGHIREAVQIVQHAEQLDPLQPDFLHIQQCMQRKALAEAEQRARQMLSHTANHPKACFTLASIALTQNQPDESTACLEPATKVHPANATLCHLLSTSYDKAGRFEHAIKEATRLVSLDNGPDPLWILINLLLKYGQYSALLARCDEAEKHLASNPQALSKLNVIRGQAYRILGKREQSIRCLQASINANANNADAWWALADFKNYHFSNDEKAKLGGLVNSNVPAHIRCPATFAYAKLSEAENRPAESFALYKQANALKNTAGFTPLAIQKECENRIHTYRRQSLASQAAIDHQQPVPIFIVGLPRSGSTLIEQMLASHTQIEGTIEQPTLPAIERQAERLAAKQYGCNLSDALHQLKSDDLASLGQAYLDNGRLFRTGERQFFTDKQPFNYRLVGLIHKILPQAKIIDVRRNPMDCGYSLYKQYFPHGVYFSYDLAHIADAFNAYEALMHHWDDVLPGKVLKVQYENLVAAPEDELTHILHYIGLPFEQSCLNFQHSGRAVHTASSEQVRQPINFDGIDRWKPVANELDDLKKRLNSLKMA</sequence>
<dbReference type="PANTHER" id="PTHR12788">
    <property type="entry name" value="PROTEIN-TYROSINE SULFOTRANSFERASE 2"/>
    <property type="match status" value="1"/>
</dbReference>
<comment type="caution">
    <text evidence="2">The sequence shown here is derived from an EMBL/GenBank/DDBJ whole genome shotgun (WGS) entry which is preliminary data.</text>
</comment>
<dbReference type="Pfam" id="PF13469">
    <property type="entry name" value="Sulfotransfer_3"/>
    <property type="match status" value="1"/>
</dbReference>
<evidence type="ECO:0000256" key="1">
    <source>
        <dbReference type="ARBA" id="ARBA00022679"/>
    </source>
</evidence>
<dbReference type="EMBL" id="MDHN01000041">
    <property type="protein sequence ID" value="OFC69103.1"/>
    <property type="molecule type" value="Genomic_DNA"/>
</dbReference>
<dbReference type="RefSeq" id="WP_070127285.1">
    <property type="nucleotide sequence ID" value="NZ_MDHN01000041.1"/>
</dbReference>
<accession>A0A1E7Z6D4</accession>
<evidence type="ECO:0000313" key="2">
    <source>
        <dbReference type="EMBL" id="OFC69103.1"/>
    </source>
</evidence>
<dbReference type="AlphaFoldDB" id="A0A1E7Z6D4"/>
<reference evidence="2 3" key="1">
    <citation type="submission" date="2016-08" db="EMBL/GenBank/DDBJ databases">
        <authorList>
            <person name="Seilhamer J.J."/>
        </authorList>
    </citation>
    <scope>NUCLEOTIDE SEQUENCE [LARGE SCALE GENOMIC DNA]</scope>
    <source>
        <strain evidence="2 3">KCTC 42603</strain>
    </source>
</reference>
<protein>
    <recommendedName>
        <fullName evidence="4">Sulfotransferase</fullName>
    </recommendedName>
</protein>
<dbReference type="SUPFAM" id="SSF81901">
    <property type="entry name" value="HCP-like"/>
    <property type="match status" value="1"/>
</dbReference>
<dbReference type="Pfam" id="PF13181">
    <property type="entry name" value="TPR_8"/>
    <property type="match status" value="1"/>
</dbReference>
<name>A0A1E7Z6D4_9ALTE</name>